<evidence type="ECO:0000313" key="4">
    <source>
        <dbReference type="EMBL" id="SNS70054.1"/>
    </source>
</evidence>
<evidence type="ECO:0000256" key="2">
    <source>
        <dbReference type="SAM" id="Phobius"/>
    </source>
</evidence>
<proteinExistence type="predicted"/>
<feature type="transmembrane region" description="Helical" evidence="2">
    <location>
        <begin position="922"/>
        <end position="940"/>
    </location>
</feature>
<feature type="compositionally biased region" description="Polar residues" evidence="1">
    <location>
        <begin position="1"/>
        <end position="19"/>
    </location>
</feature>
<reference evidence="5" key="1">
    <citation type="submission" date="2017-06" db="EMBL/GenBank/DDBJ databases">
        <authorList>
            <person name="Varghese N."/>
            <person name="Submissions S."/>
        </authorList>
    </citation>
    <scope>NUCLEOTIDE SEQUENCE [LARGE SCALE GENOMIC DNA]</scope>
    <source>
        <strain evidence="5">CIP 108523</strain>
    </source>
</reference>
<dbReference type="Pfam" id="PF20249">
    <property type="entry name" value="VasX_N"/>
    <property type="match status" value="1"/>
</dbReference>
<keyword evidence="2" id="KW-1133">Transmembrane helix</keyword>
<feature type="domain" description="Toxin VasX N-terminal region" evidence="3">
    <location>
        <begin position="29"/>
        <end position="175"/>
    </location>
</feature>
<dbReference type="AlphaFoldDB" id="A0A239GPN7"/>
<evidence type="ECO:0000259" key="3">
    <source>
        <dbReference type="Pfam" id="PF20249"/>
    </source>
</evidence>
<dbReference type="EMBL" id="FZOG01000004">
    <property type="protein sequence ID" value="SNS70054.1"/>
    <property type="molecule type" value="Genomic_DNA"/>
</dbReference>
<keyword evidence="5" id="KW-1185">Reference proteome</keyword>
<feature type="region of interest" description="Disordered" evidence="1">
    <location>
        <begin position="47"/>
        <end position="67"/>
    </location>
</feature>
<dbReference type="NCBIfam" id="NF041559">
    <property type="entry name" value="BTH_I2691_fam"/>
    <property type="match status" value="1"/>
</dbReference>
<evidence type="ECO:0000256" key="1">
    <source>
        <dbReference type="SAM" id="MobiDB-lite"/>
    </source>
</evidence>
<keyword evidence="2" id="KW-0472">Membrane</keyword>
<feature type="transmembrane region" description="Helical" evidence="2">
    <location>
        <begin position="852"/>
        <end position="870"/>
    </location>
</feature>
<dbReference type="InterPro" id="IPR046864">
    <property type="entry name" value="VasX_N"/>
</dbReference>
<feature type="transmembrane region" description="Helical" evidence="2">
    <location>
        <begin position="891"/>
        <end position="916"/>
    </location>
</feature>
<feature type="region of interest" description="Disordered" evidence="1">
    <location>
        <begin position="509"/>
        <end position="528"/>
    </location>
</feature>
<keyword evidence="2" id="KW-0812">Transmembrane</keyword>
<evidence type="ECO:0000313" key="5">
    <source>
        <dbReference type="Proteomes" id="UP000242915"/>
    </source>
</evidence>
<dbReference type="CDD" id="cd20708">
    <property type="entry name" value="MIX_IV"/>
    <property type="match status" value="1"/>
</dbReference>
<dbReference type="Proteomes" id="UP000242915">
    <property type="component" value="Unassembled WGS sequence"/>
</dbReference>
<name>A0A239GPN7_9PSED</name>
<gene>
    <name evidence="4" type="ORF">SAMN05216255_3045</name>
</gene>
<organism evidence="4 5">
    <name type="scientific">Pseudomonas segetis</name>
    <dbReference type="NCBI Taxonomy" id="298908"/>
    <lineage>
        <taxon>Bacteria</taxon>
        <taxon>Pseudomonadati</taxon>
        <taxon>Pseudomonadota</taxon>
        <taxon>Gammaproteobacteria</taxon>
        <taxon>Pseudomonadales</taxon>
        <taxon>Pseudomonadaceae</taxon>
        <taxon>Pseudomonas</taxon>
    </lineage>
</organism>
<dbReference type="RefSeq" id="WP_089360405.1">
    <property type="nucleotide sequence ID" value="NZ_FZOG01000004.1"/>
</dbReference>
<feature type="region of interest" description="Disordered" evidence="1">
    <location>
        <begin position="1"/>
        <end position="22"/>
    </location>
</feature>
<protein>
    <recommendedName>
        <fullName evidence="3">Toxin VasX N-terminal region domain-containing protein</fullName>
    </recommendedName>
</protein>
<accession>A0A239GPN7</accession>
<dbReference type="InterPro" id="IPR048126">
    <property type="entry name" value="Toxin_VasX"/>
</dbReference>
<sequence>MTQPATTPQIKQAQRNQAFDDTPLSHGQCSLMAGEVAIFPVRYALDESPEKGTNQGPNPLPSDWQGGALPSLQTRSYTLRQLRDGWVYVWDSIDKTFHEYEVKGEQFTRHKWTDKQLNQDVRNNPGESLPYLLYPRRSRLRIAFSPVQWTWRICELMRSSTKEQGQWMREVNLPAFCLSGRVANGGPIRALGESLADILPTPKKPTFATTTLPTQAGDDEPAGPFKATFEEALVRGKVPDQDTALFVALDDPLALVEDLNMNLMGRLAEQSLYENQHQHKLQSAQSVIQLCGVDTDALTPASVKDPVQRADCAKDIYQRLSAEDKATALRNSMSPIAQGMHGMPDTRFIDAQQIAEAAQAAFNSKWGAHISDQQWQATLKDWNSKSKWREDVFFEDVVSFYAETTQQLLRLQAHCQRSEHDLITWLNALKPNAEAVYYDSCNAAQSAELLGLAYAVYVALSGCEAGKEWLLKQGKAPDNLLGMALFNFSPELEAMVKQVSANFAATGSLDDQGQGDGSSPLLDPSSPGDITNVSTRVAELKGVLDTGVLQKTAVYKALSSDAKQAFDTLRLVANDIASEAWHGLSQLLIPAMKEVNAIKLSALQVLISTEISGATQLVKNPNYASEFQAWTRKVIPLNRQKSALQRVLYSPGLAHDKRSARIQLNKLDEELNALFLQRPLETFAKVQGGGRISLGPDKVQILLSDLGQAEVAAQLRLKALNTAAYSQRAKAWVGQNLGKSLPALLVGLNAWNFYSVSKQAANDGSFSADEWRNMGSSAAFTANAMMTFAVAPMWERAAGMAATLDEKVTKVAKASYRAWVGEARAAAASTAGGSAVAGEFAAFSKALILRTATWAVLGAVACGLEAWQLYKDAHNATSKQEEKLIYAKMGIVAVMGTVAGVQLVGALAGFFFGFSWVMATPIGIFLAVLGAAYLILSMMINNAHREGVRRWLFHCNWGREPNPEWSVETDTGHAAQMNALVETLQQPTLVSRAVEDVHQYSTPYGGGVSVSTPKGFWLQLLLPKLVAGHDVMLQPAMVDTHWFTDDTLRATPAGYSEQFLNGFWADPKTFQTLPTTEGGNTLPADYRYNDEDTHRLWQAWIDTSLRSPVLELEVTYPPEVLQRKGGRGYILQLAISTSAKQADRQNNAFEAALNKELVLARHSTQQLTLPVPN</sequence>